<dbReference type="SMART" id="SM00530">
    <property type="entry name" value="HTH_XRE"/>
    <property type="match status" value="1"/>
</dbReference>
<evidence type="ECO:0000313" key="3">
    <source>
        <dbReference type="Proteomes" id="UP000598996"/>
    </source>
</evidence>
<dbReference type="Pfam" id="PF19054">
    <property type="entry name" value="DUF5753"/>
    <property type="match status" value="1"/>
</dbReference>
<gene>
    <name evidence="2" type="ORF">JKJ07_33395</name>
</gene>
<sequence>MAGPTLSRRRLGAELKRCRESAGLTQEQVSQRFEWHAAKVTRIETARVTVTPRDVKDLLSLYGVRDRGYCEALLALARSARQRAWWSEYRDLVGPDSYVSLESEASAVLTWEPMLFPGLLQTEPYMRAVLAMTRSAARADRAVALRLARQRRLAGDRPVQLVALLDESVIHRQIGGRAVRDDQLRHVLALSERPNVTVRLFPYGHSVLRMSTTILEFHQAGELNVVFVEGLRPTSQMLKQPAEVAHYRSLFDQVAEQSLDPEATRKTIEAELTP</sequence>
<dbReference type="InterPro" id="IPR010982">
    <property type="entry name" value="Lambda_DNA-bd_dom_sf"/>
</dbReference>
<proteinExistence type="predicted"/>
<comment type="caution">
    <text evidence="2">The sequence shown here is derived from an EMBL/GenBank/DDBJ whole genome shotgun (WGS) entry which is preliminary data.</text>
</comment>
<dbReference type="CDD" id="cd00093">
    <property type="entry name" value="HTH_XRE"/>
    <property type="match status" value="1"/>
</dbReference>
<name>A0ABS1VXJ5_9ACTN</name>
<evidence type="ECO:0000313" key="2">
    <source>
        <dbReference type="EMBL" id="MBL7259221.1"/>
    </source>
</evidence>
<dbReference type="InterPro" id="IPR001387">
    <property type="entry name" value="Cro/C1-type_HTH"/>
</dbReference>
<dbReference type="Pfam" id="PF13560">
    <property type="entry name" value="HTH_31"/>
    <property type="match status" value="1"/>
</dbReference>
<evidence type="ECO:0000259" key="1">
    <source>
        <dbReference type="PROSITE" id="PS50943"/>
    </source>
</evidence>
<dbReference type="SUPFAM" id="SSF47413">
    <property type="entry name" value="lambda repressor-like DNA-binding domains"/>
    <property type="match status" value="1"/>
</dbReference>
<accession>A0ABS1VXJ5</accession>
<feature type="domain" description="HTH cro/C1-type" evidence="1">
    <location>
        <begin position="15"/>
        <end position="70"/>
    </location>
</feature>
<reference evidence="2 3" key="1">
    <citation type="submission" date="2021-01" db="EMBL/GenBank/DDBJ databases">
        <title>Actinoplanes sp. nov. LDG1-01 isolated from lichen.</title>
        <authorList>
            <person name="Saeng-In P."/>
            <person name="Phongsopitanun W."/>
            <person name="Kanchanasin P."/>
            <person name="Yuki M."/>
            <person name="Kudo T."/>
            <person name="Ohkuma M."/>
            <person name="Tanasupawat S."/>
        </authorList>
    </citation>
    <scope>NUCLEOTIDE SEQUENCE [LARGE SCALE GENOMIC DNA]</scope>
    <source>
        <strain evidence="2 3">LDG1-01</strain>
    </source>
</reference>
<dbReference type="PROSITE" id="PS50943">
    <property type="entry name" value="HTH_CROC1"/>
    <property type="match status" value="1"/>
</dbReference>
<dbReference type="Gene3D" id="1.10.260.40">
    <property type="entry name" value="lambda repressor-like DNA-binding domains"/>
    <property type="match status" value="1"/>
</dbReference>
<dbReference type="RefSeq" id="WP_202995891.1">
    <property type="nucleotide sequence ID" value="NZ_JAENHO010000010.1"/>
</dbReference>
<keyword evidence="3" id="KW-1185">Reference proteome</keyword>
<organism evidence="2 3">
    <name type="scientific">Paractinoplanes lichenicola</name>
    <dbReference type="NCBI Taxonomy" id="2802976"/>
    <lineage>
        <taxon>Bacteria</taxon>
        <taxon>Bacillati</taxon>
        <taxon>Actinomycetota</taxon>
        <taxon>Actinomycetes</taxon>
        <taxon>Micromonosporales</taxon>
        <taxon>Micromonosporaceae</taxon>
        <taxon>Paractinoplanes</taxon>
    </lineage>
</organism>
<protein>
    <submittedName>
        <fullName evidence="2">Helix-turn-helix domain-containing protein</fullName>
    </submittedName>
</protein>
<dbReference type="EMBL" id="JAENHO010000010">
    <property type="protein sequence ID" value="MBL7259221.1"/>
    <property type="molecule type" value="Genomic_DNA"/>
</dbReference>
<dbReference type="Proteomes" id="UP000598996">
    <property type="component" value="Unassembled WGS sequence"/>
</dbReference>
<dbReference type="InterPro" id="IPR043917">
    <property type="entry name" value="DUF5753"/>
</dbReference>